<evidence type="ECO:0000313" key="1">
    <source>
        <dbReference type="EMBL" id="MBK1670089.1"/>
    </source>
</evidence>
<accession>A0ABS1DI16</accession>
<dbReference type="EMBL" id="NRRL01000074">
    <property type="protein sequence ID" value="MBK1670089.1"/>
    <property type="molecule type" value="Genomic_DNA"/>
</dbReference>
<dbReference type="Proteomes" id="UP001296873">
    <property type="component" value="Unassembled WGS sequence"/>
</dbReference>
<reference evidence="1 2" key="1">
    <citation type="journal article" date="2020" name="Microorganisms">
        <title>Osmotic Adaptation and Compatible Solute Biosynthesis of Phototrophic Bacteria as Revealed from Genome Analyses.</title>
        <authorList>
            <person name="Imhoff J.F."/>
            <person name="Rahn T."/>
            <person name="Kunzel S."/>
            <person name="Keller A."/>
            <person name="Neulinger S.C."/>
        </authorList>
    </citation>
    <scope>NUCLEOTIDE SEQUENCE [LARGE SCALE GENOMIC DNA]</scope>
    <source>
        <strain evidence="1 2">DSM 9895</strain>
    </source>
</reference>
<gene>
    <name evidence="1" type="ORF">CKO28_18805</name>
</gene>
<keyword evidence="2" id="KW-1185">Reference proteome</keyword>
<evidence type="ECO:0000313" key="2">
    <source>
        <dbReference type="Proteomes" id="UP001296873"/>
    </source>
</evidence>
<protein>
    <submittedName>
        <fullName evidence="1">Uncharacterized protein</fullName>
    </submittedName>
</protein>
<proteinExistence type="predicted"/>
<name>A0ABS1DI16_9PROT</name>
<comment type="caution">
    <text evidence="1">The sequence shown here is derived from an EMBL/GenBank/DDBJ whole genome shotgun (WGS) entry which is preliminary data.</text>
</comment>
<sequence length="171" mass="18640">MFEIAQTFLDALQPGGVLGQRGADGGGVDAVMVGHDVLRGHFLLDPERDDALAHGRVGVRIVDDGFHTPRFGRLQPDLERLRVGGAPTADRQIHAALREGLQVLGDRARVEFVDPGRHVVQTIIRMERQPRVLGACLRFAPRPSGRDRFVVFDVHGIASLPTSGRLTAMAE</sequence>
<organism evidence="1 2">
    <name type="scientific">Rhodovibrio sodomensis</name>
    <dbReference type="NCBI Taxonomy" id="1088"/>
    <lineage>
        <taxon>Bacteria</taxon>
        <taxon>Pseudomonadati</taxon>
        <taxon>Pseudomonadota</taxon>
        <taxon>Alphaproteobacteria</taxon>
        <taxon>Rhodospirillales</taxon>
        <taxon>Rhodovibrionaceae</taxon>
        <taxon>Rhodovibrio</taxon>
    </lineage>
</organism>